<keyword evidence="2" id="KW-1133">Transmembrane helix</keyword>
<feature type="compositionally biased region" description="Pro residues" evidence="1">
    <location>
        <begin position="40"/>
        <end position="49"/>
    </location>
</feature>
<name>A0A9W7BMC4_9STRA</name>
<evidence type="ECO:0000313" key="4">
    <source>
        <dbReference type="Proteomes" id="UP001165085"/>
    </source>
</evidence>
<reference evidence="4" key="1">
    <citation type="journal article" date="2023" name="Commun. Biol.">
        <title>Genome analysis of Parmales, the sister group of diatoms, reveals the evolutionary specialization of diatoms from phago-mixotrophs to photoautotrophs.</title>
        <authorList>
            <person name="Ban H."/>
            <person name="Sato S."/>
            <person name="Yoshikawa S."/>
            <person name="Yamada K."/>
            <person name="Nakamura Y."/>
            <person name="Ichinomiya M."/>
            <person name="Sato N."/>
            <person name="Blanc-Mathieu R."/>
            <person name="Endo H."/>
            <person name="Kuwata A."/>
            <person name="Ogata H."/>
        </authorList>
    </citation>
    <scope>NUCLEOTIDE SEQUENCE [LARGE SCALE GENOMIC DNA]</scope>
    <source>
        <strain evidence="4">NIES 3701</strain>
    </source>
</reference>
<organism evidence="3 4">
    <name type="scientific">Triparma strigata</name>
    <dbReference type="NCBI Taxonomy" id="1606541"/>
    <lineage>
        <taxon>Eukaryota</taxon>
        <taxon>Sar</taxon>
        <taxon>Stramenopiles</taxon>
        <taxon>Ochrophyta</taxon>
        <taxon>Bolidophyceae</taxon>
        <taxon>Parmales</taxon>
        <taxon>Triparmaceae</taxon>
        <taxon>Triparma</taxon>
    </lineage>
</organism>
<sequence length="397" mass="43215">MNSLPTPSESNKHKKDNSVGIDVEDSDDLPVEFQNVPADSPLPPLPNTPDTPHSIYTHRGRTLRALASLFLTVAFVAFLNLEAMEIIQDQPPFFTTALYFMFCVVVFKISVIHEQAKPSVLRRMLPLAMLTGTILFAVVCTFDPSSTISDVMAGPNTTEYVTQLVGTLLPLPSPPTLSGNCSWYNTSTFLLSDVEPTSKTFSTDLFHLGKGACSSANVPALLYLLDTVVGMTSDVDFSSVPEAARIVNESTTTMFTMGAYSLEDLSSPLSPLDTLGTFLYAYNLGAGFSDPNITIDHVTFSPVPERLLNNSVKNAGWTCNNDDFDVFASGATSPADPDSPVALLSQLMHSVVFQDDPAHPLSISLPNLTIGKTYKVQMIFHEKAWERAFQLPSTESR</sequence>
<feature type="transmembrane region" description="Helical" evidence="2">
    <location>
        <begin position="124"/>
        <end position="142"/>
    </location>
</feature>
<protein>
    <submittedName>
        <fullName evidence="3">Uncharacterized protein</fullName>
    </submittedName>
</protein>
<gene>
    <name evidence="3" type="ORF">TrST_g3642</name>
</gene>
<evidence type="ECO:0000256" key="1">
    <source>
        <dbReference type="SAM" id="MobiDB-lite"/>
    </source>
</evidence>
<keyword evidence="2" id="KW-0472">Membrane</keyword>
<evidence type="ECO:0000256" key="2">
    <source>
        <dbReference type="SAM" id="Phobius"/>
    </source>
</evidence>
<keyword evidence="2" id="KW-0812">Transmembrane</keyword>
<dbReference type="AlphaFoldDB" id="A0A9W7BMC4"/>
<dbReference type="Proteomes" id="UP001165085">
    <property type="component" value="Unassembled WGS sequence"/>
</dbReference>
<feature type="transmembrane region" description="Helical" evidence="2">
    <location>
        <begin position="63"/>
        <end position="81"/>
    </location>
</feature>
<feature type="region of interest" description="Disordered" evidence="1">
    <location>
        <begin position="1"/>
        <end position="53"/>
    </location>
</feature>
<dbReference type="EMBL" id="BRXY01000348">
    <property type="protein sequence ID" value="GMH88825.1"/>
    <property type="molecule type" value="Genomic_DNA"/>
</dbReference>
<comment type="caution">
    <text evidence="3">The sequence shown here is derived from an EMBL/GenBank/DDBJ whole genome shotgun (WGS) entry which is preliminary data.</text>
</comment>
<evidence type="ECO:0000313" key="3">
    <source>
        <dbReference type="EMBL" id="GMH88825.1"/>
    </source>
</evidence>
<accession>A0A9W7BMC4</accession>
<keyword evidence="4" id="KW-1185">Reference proteome</keyword>
<feature type="transmembrane region" description="Helical" evidence="2">
    <location>
        <begin position="93"/>
        <end position="112"/>
    </location>
</feature>
<proteinExistence type="predicted"/>